<keyword evidence="4" id="KW-0813">Transport</keyword>
<dbReference type="RefSeq" id="WP_103918738.1">
    <property type="nucleotide sequence ID" value="NZ_FMSV02000083.1"/>
</dbReference>
<dbReference type="PANTHER" id="PTHR38604:SF1">
    <property type="entry name" value="PERIPLASMIC NITRATE REDUCTASE, ELECTRON TRANSFER SUBUNIT"/>
    <property type="match status" value="1"/>
</dbReference>
<keyword evidence="10 13" id="KW-0408">Iron</keyword>
<feature type="binding site" description="axial binding residue" evidence="13">
    <location>
        <position position="124"/>
    </location>
    <ligand>
        <name>heme c</name>
        <dbReference type="ChEBI" id="CHEBI:61717"/>
        <label>2</label>
    </ligand>
    <ligandPart>
        <name>Fe</name>
        <dbReference type="ChEBI" id="CHEBI:18248"/>
    </ligandPart>
</feature>
<dbReference type="InterPro" id="IPR036280">
    <property type="entry name" value="Multihaem_cyt_sf"/>
</dbReference>
<evidence type="ECO:0000256" key="4">
    <source>
        <dbReference type="ARBA" id="ARBA00022448"/>
    </source>
</evidence>
<protein>
    <recommendedName>
        <fullName evidence="3">Periplasmic nitrate reductase, electron transfer subunit</fullName>
    </recommendedName>
    <alternativeName>
        <fullName evidence="11">Diheme cytochrome c NapB</fullName>
    </alternativeName>
</protein>
<dbReference type="OrthoDB" id="13290at2"/>
<keyword evidence="8" id="KW-0574">Periplasm</keyword>
<feature type="chain" id="PRO_5014705780" description="Periplasmic nitrate reductase, electron transfer subunit" evidence="14">
    <location>
        <begin position="24"/>
        <end position="138"/>
    </location>
</feature>
<evidence type="ECO:0000256" key="13">
    <source>
        <dbReference type="PIRSR" id="PIRSR006105-2"/>
    </source>
</evidence>
<keyword evidence="9" id="KW-0249">Electron transport</keyword>
<comment type="subcellular location">
    <subcellularLocation>
        <location evidence="1">Periplasm</location>
    </subcellularLocation>
</comment>
<reference evidence="15 16" key="1">
    <citation type="submission" date="2016-10" db="EMBL/GenBank/DDBJ databases">
        <authorList>
            <person name="de Groot N.N."/>
        </authorList>
    </citation>
    <scope>NUCLEOTIDE SEQUENCE [LARGE SCALE GENOMIC DNA]</scope>
    <source>
        <strain evidence="15">MBHS1</strain>
    </source>
</reference>
<proteinExistence type="inferred from homology"/>
<dbReference type="SUPFAM" id="SSF48695">
    <property type="entry name" value="Multiheme cytochromes"/>
    <property type="match status" value="1"/>
</dbReference>
<feature type="binding site" description="axial binding residue" evidence="13">
    <location>
        <position position="84"/>
    </location>
    <ligand>
        <name>heme c</name>
        <dbReference type="ChEBI" id="CHEBI:61717"/>
        <label>1</label>
    </ligand>
    <ligandPart>
        <name>Fe</name>
        <dbReference type="ChEBI" id="CHEBI:18248"/>
    </ligandPart>
</feature>
<dbReference type="GO" id="GO:0046872">
    <property type="term" value="F:metal ion binding"/>
    <property type="evidence" value="ECO:0007669"/>
    <property type="project" value="UniProtKB-KW"/>
</dbReference>
<evidence type="ECO:0000256" key="9">
    <source>
        <dbReference type="ARBA" id="ARBA00022982"/>
    </source>
</evidence>
<evidence type="ECO:0000256" key="12">
    <source>
        <dbReference type="PIRSR" id="PIRSR006105-1"/>
    </source>
</evidence>
<dbReference type="GO" id="GO:0009061">
    <property type="term" value="P:anaerobic respiration"/>
    <property type="evidence" value="ECO:0007669"/>
    <property type="project" value="InterPro"/>
</dbReference>
<comment type="similarity">
    <text evidence="2">Belongs to the NapB family.</text>
</comment>
<dbReference type="PANTHER" id="PTHR38604">
    <property type="entry name" value="PERIPLASMIC NITRATE REDUCTASE, ELECTRON TRANSFER SUBUNIT"/>
    <property type="match status" value="1"/>
</dbReference>
<organism evidence="15 16">
    <name type="scientific">Candidatus Venteria ishoeyi</name>
    <dbReference type="NCBI Taxonomy" id="1899563"/>
    <lineage>
        <taxon>Bacteria</taxon>
        <taxon>Pseudomonadati</taxon>
        <taxon>Pseudomonadota</taxon>
        <taxon>Gammaproteobacteria</taxon>
        <taxon>Thiotrichales</taxon>
        <taxon>Thiotrichaceae</taxon>
        <taxon>Venteria</taxon>
    </lineage>
</organism>
<feature type="signal peptide" evidence="14">
    <location>
        <begin position="1"/>
        <end position="23"/>
    </location>
</feature>
<feature type="binding site" description="covalent" evidence="12">
    <location>
        <position position="123"/>
    </location>
    <ligand>
        <name>heme c</name>
        <dbReference type="ChEBI" id="CHEBI:61717"/>
        <label>2</label>
    </ligand>
</feature>
<feature type="binding site" description="axial binding residue" evidence="13">
    <location>
        <position position="101"/>
    </location>
    <ligand>
        <name>heme c</name>
        <dbReference type="ChEBI" id="CHEBI:61717"/>
        <label>2</label>
    </ligand>
    <ligandPart>
        <name>Fe</name>
        <dbReference type="ChEBI" id="CHEBI:18248"/>
    </ligandPart>
</feature>
<feature type="binding site" description="covalent" evidence="12">
    <location>
        <position position="120"/>
    </location>
    <ligand>
        <name>heme c</name>
        <dbReference type="ChEBI" id="CHEBI:61717"/>
        <label>2</label>
    </ligand>
</feature>
<evidence type="ECO:0000256" key="10">
    <source>
        <dbReference type="ARBA" id="ARBA00023004"/>
    </source>
</evidence>
<dbReference type="Gene3D" id="1.10.1130.10">
    <property type="entry name" value="Flavocytochrome C3, Chain A"/>
    <property type="match status" value="1"/>
</dbReference>
<dbReference type="InterPro" id="IPR005591">
    <property type="entry name" value="NapB"/>
</dbReference>
<evidence type="ECO:0000256" key="6">
    <source>
        <dbReference type="ARBA" id="ARBA00022723"/>
    </source>
</evidence>
<dbReference type="AlphaFoldDB" id="A0A1H6F3G9"/>
<evidence type="ECO:0000313" key="15">
    <source>
        <dbReference type="EMBL" id="SEH04697.1"/>
    </source>
</evidence>
<evidence type="ECO:0000256" key="5">
    <source>
        <dbReference type="ARBA" id="ARBA00022617"/>
    </source>
</evidence>
<accession>A0A1H6F3G9</accession>
<evidence type="ECO:0000256" key="2">
    <source>
        <dbReference type="ARBA" id="ARBA00007368"/>
    </source>
</evidence>
<evidence type="ECO:0000256" key="1">
    <source>
        <dbReference type="ARBA" id="ARBA00004418"/>
    </source>
</evidence>
<evidence type="ECO:0000256" key="3">
    <source>
        <dbReference type="ARBA" id="ARBA00013773"/>
    </source>
</evidence>
<dbReference type="Proteomes" id="UP000236724">
    <property type="component" value="Unassembled WGS sequence"/>
</dbReference>
<keyword evidence="7 14" id="KW-0732">Signal</keyword>
<evidence type="ECO:0000313" key="16">
    <source>
        <dbReference type="Proteomes" id="UP000236724"/>
    </source>
</evidence>
<comment type="PTM">
    <text evidence="12">Binds 2 heme C groups per subunit.</text>
</comment>
<feature type="binding site" description="covalent" evidence="12">
    <location>
        <position position="83"/>
    </location>
    <ligand>
        <name>heme c</name>
        <dbReference type="ChEBI" id="CHEBI:61717"/>
        <label>1</label>
    </ligand>
</feature>
<sequence>MKKMIQALMVGIVASMLSLTATAEVQSLRGAHDLNKGAEMFDKKKQEKIKGGIKRSYKLQPPMIPHGIEKEKISLKNNSCMKCHSQKNHKKEKAPAIGESHYLDRDGKKLEAPSARRYFCSQCHAPQVNAQPLVENNF</sequence>
<feature type="binding site" description="covalent" evidence="12">
    <location>
        <position position="80"/>
    </location>
    <ligand>
        <name>heme c</name>
        <dbReference type="ChEBI" id="CHEBI:61717"/>
        <label>1</label>
    </ligand>
</feature>
<evidence type="ECO:0000256" key="8">
    <source>
        <dbReference type="ARBA" id="ARBA00022764"/>
    </source>
</evidence>
<evidence type="ECO:0000256" key="14">
    <source>
        <dbReference type="SAM" id="SignalP"/>
    </source>
</evidence>
<evidence type="ECO:0000256" key="7">
    <source>
        <dbReference type="ARBA" id="ARBA00022729"/>
    </source>
</evidence>
<dbReference type="EMBL" id="FMSV02000083">
    <property type="protein sequence ID" value="SEH04697.1"/>
    <property type="molecule type" value="Genomic_DNA"/>
</dbReference>
<name>A0A1H6F3G9_9GAMM</name>
<evidence type="ECO:0000256" key="11">
    <source>
        <dbReference type="ARBA" id="ARBA00031832"/>
    </source>
</evidence>
<keyword evidence="6 13" id="KW-0479">Metal-binding</keyword>
<feature type="binding site" description="axial binding residue" evidence="13">
    <location>
        <position position="66"/>
    </location>
    <ligand>
        <name>heme c</name>
        <dbReference type="ChEBI" id="CHEBI:61717"/>
        <label>1</label>
    </ligand>
    <ligandPart>
        <name>Fe</name>
        <dbReference type="ChEBI" id="CHEBI:18248"/>
    </ligandPart>
</feature>
<keyword evidence="16" id="KW-1185">Reference proteome</keyword>
<dbReference type="PIRSF" id="PIRSF006105">
    <property type="entry name" value="NapB"/>
    <property type="match status" value="1"/>
</dbReference>
<keyword evidence="5 12" id="KW-0349">Heme</keyword>
<dbReference type="Pfam" id="PF03892">
    <property type="entry name" value="NapB"/>
    <property type="match status" value="1"/>
</dbReference>
<gene>
    <name evidence="15" type="primary">napB</name>
    <name evidence="15" type="ORF">MBHS_00546</name>
</gene>
<dbReference type="GO" id="GO:0042597">
    <property type="term" value="C:periplasmic space"/>
    <property type="evidence" value="ECO:0007669"/>
    <property type="project" value="UniProtKB-SubCell"/>
</dbReference>